<evidence type="ECO:0000256" key="3">
    <source>
        <dbReference type="ARBA" id="ARBA00023274"/>
    </source>
</evidence>
<keyword evidence="5" id="KW-1185">Reference proteome</keyword>
<dbReference type="Gene3D" id="3.30.70.330">
    <property type="match status" value="1"/>
</dbReference>
<dbReference type="AlphaFoldDB" id="A0A8J6AHS9"/>
<protein>
    <submittedName>
        <fullName evidence="4">60S ribosomal protein L23a</fullName>
    </submittedName>
</protein>
<comment type="similarity">
    <text evidence="1">Belongs to the universal ribosomal protein uL23 family.</text>
</comment>
<evidence type="ECO:0000256" key="2">
    <source>
        <dbReference type="ARBA" id="ARBA00022980"/>
    </source>
</evidence>
<dbReference type="GO" id="GO:0006412">
    <property type="term" value="P:translation"/>
    <property type="evidence" value="ECO:0007669"/>
    <property type="project" value="InterPro"/>
</dbReference>
<accession>A0A8J6AHS9</accession>
<dbReference type="EMBL" id="JAGFMF010011466">
    <property type="protein sequence ID" value="KAG8521621.1"/>
    <property type="molecule type" value="Genomic_DNA"/>
</dbReference>
<keyword evidence="3" id="KW-0687">Ribonucleoprotein</keyword>
<dbReference type="Proteomes" id="UP000700334">
    <property type="component" value="Unassembled WGS sequence"/>
</dbReference>
<name>A0A8J6AHS9_GALPY</name>
<proteinExistence type="inferred from homology"/>
<gene>
    <name evidence="4" type="ORF">J0S82_005792</name>
</gene>
<dbReference type="GO" id="GO:0003735">
    <property type="term" value="F:structural constituent of ribosome"/>
    <property type="evidence" value="ECO:0007669"/>
    <property type="project" value="InterPro"/>
</dbReference>
<dbReference type="OrthoDB" id="1267328at2759"/>
<dbReference type="GO" id="GO:0044391">
    <property type="term" value="C:ribosomal subunit"/>
    <property type="evidence" value="ECO:0007669"/>
    <property type="project" value="UniProtKB-ARBA"/>
</dbReference>
<dbReference type="SUPFAM" id="SSF54189">
    <property type="entry name" value="Ribosomal proteins S24e, L23 and L15e"/>
    <property type="match status" value="1"/>
</dbReference>
<evidence type="ECO:0000256" key="1">
    <source>
        <dbReference type="ARBA" id="ARBA00006700"/>
    </source>
</evidence>
<sequence>MTTLPYQSPLTTESALKKREDKGPLVFLVGVKAHERQLTAAVKRLYDMDAAKANTLLRLDGEKKAEAPLTPGFDALDVINKIGIL</sequence>
<dbReference type="InterPro" id="IPR012677">
    <property type="entry name" value="Nucleotide-bd_a/b_plait_sf"/>
</dbReference>
<dbReference type="PANTHER" id="PTHR11620">
    <property type="entry name" value="60S RIBOSOMAL PROTEIN L23A"/>
    <property type="match status" value="1"/>
</dbReference>
<dbReference type="InterPro" id="IPR012678">
    <property type="entry name" value="Ribosomal_uL23/eL15/eS24_sf"/>
</dbReference>
<evidence type="ECO:0000313" key="4">
    <source>
        <dbReference type="EMBL" id="KAG8521621.1"/>
    </source>
</evidence>
<organism evidence="4 5">
    <name type="scientific">Galemys pyrenaicus</name>
    <name type="common">Iberian desman</name>
    <name type="synonym">Pyrenean desman</name>
    <dbReference type="NCBI Taxonomy" id="202257"/>
    <lineage>
        <taxon>Eukaryota</taxon>
        <taxon>Metazoa</taxon>
        <taxon>Chordata</taxon>
        <taxon>Craniata</taxon>
        <taxon>Vertebrata</taxon>
        <taxon>Euteleostomi</taxon>
        <taxon>Mammalia</taxon>
        <taxon>Eutheria</taxon>
        <taxon>Laurasiatheria</taxon>
        <taxon>Eulipotyphla</taxon>
        <taxon>Talpidae</taxon>
        <taxon>Galemys</taxon>
    </lineage>
</organism>
<keyword evidence="2 4" id="KW-0689">Ribosomal protein</keyword>
<dbReference type="InterPro" id="IPR013025">
    <property type="entry name" value="Ribosomal_uL23-like"/>
</dbReference>
<reference evidence="4" key="1">
    <citation type="journal article" date="2021" name="Evol. Appl.">
        <title>The genome of the Pyrenean desman and the effects of bottlenecks and inbreeding on the genomic landscape of an endangered species.</title>
        <authorList>
            <person name="Escoda L."/>
            <person name="Castresana J."/>
        </authorList>
    </citation>
    <scope>NUCLEOTIDE SEQUENCE</scope>
    <source>
        <strain evidence="4">IBE-C5619</strain>
    </source>
</reference>
<evidence type="ECO:0000313" key="5">
    <source>
        <dbReference type="Proteomes" id="UP000700334"/>
    </source>
</evidence>
<comment type="caution">
    <text evidence="4">The sequence shown here is derived from an EMBL/GenBank/DDBJ whole genome shotgun (WGS) entry which is preliminary data.</text>
</comment>